<keyword evidence="6" id="KW-0472">Membrane</keyword>
<dbReference type="EMBL" id="FWYB01000010">
    <property type="protein sequence ID" value="SMD05331.1"/>
    <property type="molecule type" value="Genomic_DNA"/>
</dbReference>
<name>A0A1W2E6D7_9SPHI</name>
<protein>
    <submittedName>
        <fullName evidence="9">Outer membrane protein transport protein (OMPP1/FadL/TodX)</fullName>
    </submittedName>
</protein>
<dbReference type="AlphaFoldDB" id="A0A1W2E6D7"/>
<evidence type="ECO:0000256" key="6">
    <source>
        <dbReference type="ARBA" id="ARBA00023136"/>
    </source>
</evidence>
<evidence type="ECO:0000256" key="2">
    <source>
        <dbReference type="ARBA" id="ARBA00008163"/>
    </source>
</evidence>
<evidence type="ECO:0000256" key="1">
    <source>
        <dbReference type="ARBA" id="ARBA00004571"/>
    </source>
</evidence>
<evidence type="ECO:0000256" key="8">
    <source>
        <dbReference type="SAM" id="SignalP"/>
    </source>
</evidence>
<dbReference type="STRING" id="475255.SAMN04488101_110124"/>
<dbReference type="RefSeq" id="WP_235005363.1">
    <property type="nucleotide sequence ID" value="NZ_FWYB01000010.1"/>
</dbReference>
<evidence type="ECO:0000313" key="9">
    <source>
        <dbReference type="EMBL" id="SMD05331.1"/>
    </source>
</evidence>
<reference evidence="9 10" key="1">
    <citation type="submission" date="2017-04" db="EMBL/GenBank/DDBJ databases">
        <authorList>
            <person name="Afonso C.L."/>
            <person name="Miller P.J."/>
            <person name="Scott M.A."/>
            <person name="Spackman E."/>
            <person name="Goraichik I."/>
            <person name="Dimitrov K.M."/>
            <person name="Suarez D.L."/>
            <person name="Swayne D.E."/>
        </authorList>
    </citation>
    <scope>NUCLEOTIDE SEQUENCE [LARGE SCALE GENOMIC DNA]</scope>
    <source>
        <strain evidence="9 10">DSM 19625</strain>
    </source>
</reference>
<keyword evidence="7" id="KW-0998">Cell outer membrane</keyword>
<feature type="chain" id="PRO_5012529191" evidence="8">
    <location>
        <begin position="30"/>
        <end position="439"/>
    </location>
</feature>
<keyword evidence="4" id="KW-0812">Transmembrane</keyword>
<dbReference type="SUPFAM" id="SSF56935">
    <property type="entry name" value="Porins"/>
    <property type="match status" value="1"/>
</dbReference>
<feature type="signal peptide" evidence="8">
    <location>
        <begin position="1"/>
        <end position="29"/>
    </location>
</feature>
<comment type="subcellular location">
    <subcellularLocation>
        <location evidence="1">Cell outer membrane</location>
        <topology evidence="1">Multi-pass membrane protein</topology>
    </subcellularLocation>
</comment>
<keyword evidence="10" id="KW-1185">Reference proteome</keyword>
<organism evidence="9 10">
    <name type="scientific">Pedobacter nyackensis</name>
    <dbReference type="NCBI Taxonomy" id="475255"/>
    <lineage>
        <taxon>Bacteria</taxon>
        <taxon>Pseudomonadati</taxon>
        <taxon>Bacteroidota</taxon>
        <taxon>Sphingobacteriia</taxon>
        <taxon>Sphingobacteriales</taxon>
        <taxon>Sphingobacteriaceae</taxon>
        <taxon>Pedobacter</taxon>
    </lineage>
</organism>
<proteinExistence type="inferred from homology"/>
<keyword evidence="5 8" id="KW-0732">Signal</keyword>
<keyword evidence="3" id="KW-1134">Transmembrane beta strand</keyword>
<evidence type="ECO:0000313" key="10">
    <source>
        <dbReference type="Proteomes" id="UP000192678"/>
    </source>
</evidence>
<accession>A0A1W2E6D7</accession>
<evidence type="ECO:0000256" key="7">
    <source>
        <dbReference type="ARBA" id="ARBA00023237"/>
    </source>
</evidence>
<evidence type="ECO:0000256" key="4">
    <source>
        <dbReference type="ARBA" id="ARBA00022692"/>
    </source>
</evidence>
<sequence length="439" mass="48237">MKLLHLNMYKKINYIVAVMTLLASVTVKAQVTSQSPYSRYGLGNVKGLLLPQFRAMGGISTAIYKPNTFYSNINMQNPASYSGITMTTVDIGMSGGFKQLKKDNLTEGSFNSTLSHIALAFPIKAGRTGLSFGLLPYTDLGYEFSNTGKLDGDTNTVSRLYSGEGGLTKAYMGLGQQFGDHFRVGVNVEYVFGNLVENRALELQSVAAVNTKQQDKNSVGGIGFSYGAQYEIPLSAKSRITLGYSGSSPSTINSKKTFVVTRYVRQNTGDEGTAIDTPAFVENGSAKLKLPLVHNFGIAIQRDNKWLIGADFRTGNWSKLSIDGVNKGLEDSWGASVGGQLTPDMTSIGSYFNRVDYRLGFTYDKTYIKVVNQDIKQMAVTFGLGLPLAFNRFAFHKLNLTTELGRRGTVSNGLVQENYINIHLGFTLNDTWFRRFKFD</sequence>
<comment type="similarity">
    <text evidence="2">Belongs to the OmpP1/FadL family.</text>
</comment>
<dbReference type="GO" id="GO:0009279">
    <property type="term" value="C:cell outer membrane"/>
    <property type="evidence" value="ECO:0007669"/>
    <property type="project" value="UniProtKB-SubCell"/>
</dbReference>
<dbReference type="InterPro" id="IPR005017">
    <property type="entry name" value="OMPP1/FadL/TodX"/>
</dbReference>
<gene>
    <name evidence="9" type="ORF">SAMN04488101_110124</name>
</gene>
<dbReference type="Gene3D" id="2.40.160.60">
    <property type="entry name" value="Outer membrane protein transport protein (OMPP1/FadL/TodX)"/>
    <property type="match status" value="1"/>
</dbReference>
<evidence type="ECO:0000256" key="3">
    <source>
        <dbReference type="ARBA" id="ARBA00022452"/>
    </source>
</evidence>
<dbReference type="Proteomes" id="UP000192678">
    <property type="component" value="Unassembled WGS sequence"/>
</dbReference>
<evidence type="ECO:0000256" key="5">
    <source>
        <dbReference type="ARBA" id="ARBA00022729"/>
    </source>
</evidence>
<dbReference type="Pfam" id="PF03349">
    <property type="entry name" value="Toluene_X"/>
    <property type="match status" value="1"/>
</dbReference>